<sequence>MTATASSHCTITSCSSHTVTYPLSKPTPQGAHIITGLTRSVALPLEDTLLEFDSNFGVGVLTPKPVSADVEANLCERQRTSRVLNRPRLLASLYLNPTGLLPVYSMREKEFHDRLTCLKPTGFVSVALLLDLQEWIGSSTKAITEAGTCSESLSWGKVTSMQLTLATGPTL</sequence>
<protein>
    <submittedName>
        <fullName evidence="1">Uncharacterized protein</fullName>
    </submittedName>
</protein>
<gene>
    <name evidence="1" type="ORF">BKA67DRAFT_653687</name>
</gene>
<dbReference type="AlphaFoldDB" id="A0A9P9A4Q2"/>
<comment type="caution">
    <text evidence="1">The sequence shown here is derived from an EMBL/GenBank/DDBJ whole genome shotgun (WGS) entry which is preliminary data.</text>
</comment>
<dbReference type="GeneID" id="70135306"/>
<proteinExistence type="predicted"/>
<dbReference type="Proteomes" id="UP000758603">
    <property type="component" value="Unassembled WGS sequence"/>
</dbReference>
<dbReference type="RefSeq" id="XP_045964646.1">
    <property type="nucleotide sequence ID" value="XM_046106415.1"/>
</dbReference>
<dbReference type="EMBL" id="JAGPXC010000001">
    <property type="protein sequence ID" value="KAH6660515.1"/>
    <property type="molecule type" value="Genomic_DNA"/>
</dbReference>
<keyword evidence="2" id="KW-1185">Reference proteome</keyword>
<name>A0A9P9A4Q2_9PEZI</name>
<reference evidence="1" key="1">
    <citation type="journal article" date="2021" name="Nat. Commun.">
        <title>Genetic determinants of endophytism in the Arabidopsis root mycobiome.</title>
        <authorList>
            <person name="Mesny F."/>
            <person name="Miyauchi S."/>
            <person name="Thiergart T."/>
            <person name="Pickel B."/>
            <person name="Atanasova L."/>
            <person name="Karlsson M."/>
            <person name="Huettel B."/>
            <person name="Barry K.W."/>
            <person name="Haridas S."/>
            <person name="Chen C."/>
            <person name="Bauer D."/>
            <person name="Andreopoulos W."/>
            <person name="Pangilinan J."/>
            <person name="LaButti K."/>
            <person name="Riley R."/>
            <person name="Lipzen A."/>
            <person name="Clum A."/>
            <person name="Drula E."/>
            <person name="Henrissat B."/>
            <person name="Kohler A."/>
            <person name="Grigoriev I.V."/>
            <person name="Martin F.M."/>
            <person name="Hacquard S."/>
        </authorList>
    </citation>
    <scope>NUCLEOTIDE SEQUENCE</scope>
    <source>
        <strain evidence="1">MPI-SDFR-AT-0073</strain>
    </source>
</reference>
<accession>A0A9P9A4Q2</accession>
<organism evidence="1 2">
    <name type="scientific">Truncatella angustata</name>
    <dbReference type="NCBI Taxonomy" id="152316"/>
    <lineage>
        <taxon>Eukaryota</taxon>
        <taxon>Fungi</taxon>
        <taxon>Dikarya</taxon>
        <taxon>Ascomycota</taxon>
        <taxon>Pezizomycotina</taxon>
        <taxon>Sordariomycetes</taxon>
        <taxon>Xylariomycetidae</taxon>
        <taxon>Amphisphaeriales</taxon>
        <taxon>Sporocadaceae</taxon>
        <taxon>Truncatella</taxon>
    </lineage>
</organism>
<evidence type="ECO:0000313" key="2">
    <source>
        <dbReference type="Proteomes" id="UP000758603"/>
    </source>
</evidence>
<evidence type="ECO:0000313" key="1">
    <source>
        <dbReference type="EMBL" id="KAH6660515.1"/>
    </source>
</evidence>